<sequence length="90" mass="10347">MKLLKIYLPYIGMLLLLCFSTSQMIQVKKLKKELIFAKDNLADSESKLEVLDDKLENIQSRVSDLQSSIQICMKTGHQKASKMLKVKQMI</sequence>
<keyword evidence="2" id="KW-1133">Transmembrane helix</keyword>
<evidence type="ECO:0000256" key="2">
    <source>
        <dbReference type="SAM" id="Phobius"/>
    </source>
</evidence>
<dbReference type="EMBL" id="BMDJ01000009">
    <property type="protein sequence ID" value="GGI27749.1"/>
    <property type="molecule type" value="Genomic_DNA"/>
</dbReference>
<keyword evidence="4" id="KW-1185">Reference proteome</keyword>
<accession>A0ABQ2BJP3</accession>
<feature type="transmembrane region" description="Helical" evidence="2">
    <location>
        <begin position="6"/>
        <end position="25"/>
    </location>
</feature>
<evidence type="ECO:0000313" key="3">
    <source>
        <dbReference type="EMBL" id="GGI27749.1"/>
    </source>
</evidence>
<comment type="caution">
    <text evidence="3">The sequence shown here is derived from an EMBL/GenBank/DDBJ whole genome shotgun (WGS) entry which is preliminary data.</text>
</comment>
<dbReference type="Proteomes" id="UP000645390">
    <property type="component" value="Unassembled WGS sequence"/>
</dbReference>
<reference evidence="4" key="1">
    <citation type="journal article" date="2019" name="Int. J. Syst. Evol. Microbiol.">
        <title>The Global Catalogue of Microorganisms (GCM) 10K type strain sequencing project: providing services to taxonomists for standard genome sequencing and annotation.</title>
        <authorList>
            <consortium name="The Broad Institute Genomics Platform"/>
            <consortium name="The Broad Institute Genome Sequencing Center for Infectious Disease"/>
            <person name="Wu L."/>
            <person name="Ma J."/>
        </authorList>
    </citation>
    <scope>NUCLEOTIDE SEQUENCE [LARGE SCALE GENOMIC DNA]</scope>
    <source>
        <strain evidence="4">CCM 8939</strain>
    </source>
</reference>
<feature type="coiled-coil region" evidence="1">
    <location>
        <begin position="27"/>
        <end position="68"/>
    </location>
</feature>
<protein>
    <submittedName>
        <fullName evidence="3">Uncharacterized protein</fullName>
    </submittedName>
</protein>
<evidence type="ECO:0000313" key="4">
    <source>
        <dbReference type="Proteomes" id="UP000645390"/>
    </source>
</evidence>
<keyword evidence="2" id="KW-0472">Membrane</keyword>
<name>A0ABQ2BJP3_9SPHI</name>
<proteinExistence type="predicted"/>
<organism evidence="3 4">
    <name type="scientific">Pedobacter mendelii</name>
    <dbReference type="NCBI Taxonomy" id="1908240"/>
    <lineage>
        <taxon>Bacteria</taxon>
        <taxon>Pseudomonadati</taxon>
        <taxon>Bacteroidota</taxon>
        <taxon>Sphingobacteriia</taxon>
        <taxon>Sphingobacteriales</taxon>
        <taxon>Sphingobacteriaceae</taxon>
        <taxon>Pedobacter</taxon>
    </lineage>
</organism>
<evidence type="ECO:0000256" key="1">
    <source>
        <dbReference type="SAM" id="Coils"/>
    </source>
</evidence>
<keyword evidence="2" id="KW-0812">Transmembrane</keyword>
<gene>
    <name evidence="3" type="ORF">GCM10008119_29200</name>
</gene>
<keyword evidence="1" id="KW-0175">Coiled coil</keyword>